<proteinExistence type="predicted"/>
<dbReference type="KEGG" id="pabo:BCY86_00250"/>
<dbReference type="RefSeq" id="WP_075275910.1">
    <property type="nucleotide sequence ID" value="NZ_CP016908.1"/>
</dbReference>
<name>A0A1L6MUZ2_9BACT</name>
<feature type="region of interest" description="Disordered" evidence="1">
    <location>
        <begin position="41"/>
        <end position="65"/>
    </location>
</feature>
<sequence>MSTSTKFSDFITAEKLDPRRILVVSHKLESLTPQDRLMKLKKRQGKKQEGGTSTEIAKPRSGRPVSLRAIHAAMHGGELKGPTKTRIVRAVNFLLEQKKKETVELKTLF</sequence>
<protein>
    <submittedName>
        <fullName evidence="2">Uncharacterized protein</fullName>
    </submittedName>
</protein>
<accession>A0A1L6MUZ2</accession>
<keyword evidence="3" id="KW-1185">Reference proteome</keyword>
<evidence type="ECO:0000256" key="1">
    <source>
        <dbReference type="SAM" id="MobiDB-lite"/>
    </source>
</evidence>
<organism evidence="2 3">
    <name type="scientific">Pajaroellobacter abortibovis</name>
    <dbReference type="NCBI Taxonomy" id="1882918"/>
    <lineage>
        <taxon>Bacteria</taxon>
        <taxon>Pseudomonadati</taxon>
        <taxon>Myxococcota</taxon>
        <taxon>Polyangia</taxon>
        <taxon>Polyangiales</taxon>
        <taxon>Polyangiaceae</taxon>
    </lineage>
</organism>
<evidence type="ECO:0000313" key="3">
    <source>
        <dbReference type="Proteomes" id="UP000185544"/>
    </source>
</evidence>
<gene>
    <name evidence="2" type="ORF">BCY86_00250</name>
</gene>
<evidence type="ECO:0000313" key="2">
    <source>
        <dbReference type="EMBL" id="APR99277.1"/>
    </source>
</evidence>
<dbReference type="EMBL" id="CP016908">
    <property type="protein sequence ID" value="APR99277.1"/>
    <property type="molecule type" value="Genomic_DNA"/>
</dbReference>
<dbReference type="Proteomes" id="UP000185544">
    <property type="component" value="Chromosome"/>
</dbReference>
<reference evidence="2 3" key="1">
    <citation type="submission" date="2016-08" db="EMBL/GenBank/DDBJ databases">
        <title>Identification and validation of antigenic proteins from Pajaroellobacter abortibovis using de-novo genome sequence assembly and reverse vaccinology.</title>
        <authorList>
            <person name="Welly B.T."/>
            <person name="Miller M.R."/>
            <person name="Stott J.L."/>
            <person name="Blanchard M.T."/>
            <person name="Islas-Trejo A.D."/>
            <person name="O'Rourke S.M."/>
            <person name="Young A.E."/>
            <person name="Medrano J.F."/>
            <person name="Van Eenennaam A.L."/>
        </authorList>
    </citation>
    <scope>NUCLEOTIDE SEQUENCE [LARGE SCALE GENOMIC DNA]</scope>
    <source>
        <strain evidence="2 3">BTF92-0548A/99-0131</strain>
    </source>
</reference>
<dbReference type="OrthoDB" id="5515820at2"/>
<dbReference type="AlphaFoldDB" id="A0A1L6MUZ2"/>